<reference evidence="3" key="1">
    <citation type="journal article" date="2019" name="Int. J. Syst. Evol. Microbiol.">
        <title>The Global Catalogue of Microorganisms (GCM) 10K type strain sequencing project: providing services to taxonomists for standard genome sequencing and annotation.</title>
        <authorList>
            <consortium name="The Broad Institute Genomics Platform"/>
            <consortium name="The Broad Institute Genome Sequencing Center for Infectious Disease"/>
            <person name="Wu L."/>
            <person name="Ma J."/>
        </authorList>
    </citation>
    <scope>NUCLEOTIDE SEQUENCE [LARGE SCALE GENOMIC DNA]</scope>
    <source>
        <strain evidence="3">CECT 7649</strain>
    </source>
</reference>
<gene>
    <name evidence="2" type="ORF">ACFQ0S_11595</name>
</gene>
<evidence type="ECO:0000256" key="1">
    <source>
        <dbReference type="SAM" id="Phobius"/>
    </source>
</evidence>
<organism evidence="2 3">
    <name type="scientific">Flavobacterium myungsuense</name>
    <dbReference type="NCBI Taxonomy" id="651823"/>
    <lineage>
        <taxon>Bacteria</taxon>
        <taxon>Pseudomonadati</taxon>
        <taxon>Bacteroidota</taxon>
        <taxon>Flavobacteriia</taxon>
        <taxon>Flavobacteriales</taxon>
        <taxon>Flavobacteriaceae</taxon>
        <taxon>Flavobacterium</taxon>
    </lineage>
</organism>
<dbReference type="Proteomes" id="UP001597051">
    <property type="component" value="Unassembled WGS sequence"/>
</dbReference>
<feature type="transmembrane region" description="Helical" evidence="1">
    <location>
        <begin position="84"/>
        <end position="103"/>
    </location>
</feature>
<feature type="transmembrane region" description="Helical" evidence="1">
    <location>
        <begin position="62"/>
        <end position="78"/>
    </location>
</feature>
<keyword evidence="1" id="KW-0812">Transmembrane</keyword>
<dbReference type="EMBL" id="JBHTIZ010000039">
    <property type="protein sequence ID" value="MFD0985117.1"/>
    <property type="molecule type" value="Genomic_DNA"/>
</dbReference>
<evidence type="ECO:0000313" key="3">
    <source>
        <dbReference type="Proteomes" id="UP001597051"/>
    </source>
</evidence>
<protein>
    <submittedName>
        <fullName evidence="2">Uncharacterized protein</fullName>
    </submittedName>
</protein>
<accession>A0ABW3J3X0</accession>
<keyword evidence="1" id="KW-1133">Transmembrane helix</keyword>
<dbReference type="RefSeq" id="WP_379758265.1">
    <property type="nucleotide sequence ID" value="NZ_JBHSYB010000058.1"/>
</dbReference>
<keyword evidence="1" id="KW-0472">Membrane</keyword>
<keyword evidence="3" id="KW-1185">Reference proteome</keyword>
<sequence length="145" mass="17156">MVETLTSNTIENETTNQMEFMNAFGIVFEHHFVVFDSNNKIKINIHEAKHVNMRKSRVMSKNIFLIAVAVYTLIFSYYLNIDLIYKIIFGILALFLLALGMLYKEYQYKFIIVKLDDCITFIVKKHLKEEAKKIQRVLCEKLHKK</sequence>
<comment type="caution">
    <text evidence="2">The sequence shown here is derived from an EMBL/GenBank/DDBJ whole genome shotgun (WGS) entry which is preliminary data.</text>
</comment>
<proteinExistence type="predicted"/>
<name>A0ABW3J3X0_9FLAO</name>
<evidence type="ECO:0000313" key="2">
    <source>
        <dbReference type="EMBL" id="MFD0985117.1"/>
    </source>
</evidence>